<accession>A0A8T0ISW6</accession>
<feature type="compositionally biased region" description="Polar residues" evidence="1">
    <location>
        <begin position="46"/>
        <end position="63"/>
    </location>
</feature>
<dbReference type="AlphaFoldDB" id="A0A8T0ISW6"/>
<gene>
    <name evidence="2" type="ORF">KC19_2G016100</name>
    <name evidence="3" type="ORF">KC19_2G016200</name>
</gene>
<evidence type="ECO:0000313" key="3">
    <source>
        <dbReference type="EMBL" id="KAG0585495.1"/>
    </source>
</evidence>
<sequence length="108" mass="11723">MQLGILISTNLYYTINGINTSFATQLTCPSIQADGCHANAGLNGDDMTSSNAELQGKTHSCPGQDSREPFTYKNSASVRKLTREVVDPDPLNLTGESPEENVRMTDRT</sequence>
<feature type="region of interest" description="Disordered" evidence="1">
    <location>
        <begin position="39"/>
        <end position="108"/>
    </location>
</feature>
<evidence type="ECO:0000313" key="4">
    <source>
        <dbReference type="Proteomes" id="UP000822688"/>
    </source>
</evidence>
<dbReference type="EMBL" id="CM026422">
    <property type="protein sequence ID" value="KAG0585495.1"/>
    <property type="molecule type" value="Genomic_DNA"/>
</dbReference>
<evidence type="ECO:0000313" key="2">
    <source>
        <dbReference type="EMBL" id="KAG0585493.1"/>
    </source>
</evidence>
<keyword evidence="4" id="KW-1185">Reference proteome</keyword>
<dbReference type="Proteomes" id="UP000822688">
    <property type="component" value="Chromosome 2"/>
</dbReference>
<protein>
    <submittedName>
        <fullName evidence="2">Uncharacterized protein</fullName>
    </submittedName>
</protein>
<name>A0A8T0ISW6_CERPU</name>
<dbReference type="EMBL" id="CM026422">
    <property type="protein sequence ID" value="KAG0585493.1"/>
    <property type="molecule type" value="Genomic_DNA"/>
</dbReference>
<reference evidence="2" key="1">
    <citation type="submission" date="2020-06" db="EMBL/GenBank/DDBJ databases">
        <title>WGS assembly of Ceratodon purpureus strain R40.</title>
        <authorList>
            <person name="Carey S.B."/>
            <person name="Jenkins J."/>
            <person name="Shu S."/>
            <person name="Lovell J.T."/>
            <person name="Sreedasyam A."/>
            <person name="Maumus F."/>
            <person name="Tiley G.P."/>
            <person name="Fernandez-Pozo N."/>
            <person name="Barry K."/>
            <person name="Chen C."/>
            <person name="Wang M."/>
            <person name="Lipzen A."/>
            <person name="Daum C."/>
            <person name="Saski C.A."/>
            <person name="Payton A.C."/>
            <person name="Mcbreen J.C."/>
            <person name="Conrad R.E."/>
            <person name="Kollar L.M."/>
            <person name="Olsson S."/>
            <person name="Huttunen S."/>
            <person name="Landis J.B."/>
            <person name="Wickett N.J."/>
            <person name="Johnson M.G."/>
            <person name="Rensing S.A."/>
            <person name="Grimwood J."/>
            <person name="Schmutz J."/>
            <person name="Mcdaniel S.F."/>
        </authorList>
    </citation>
    <scope>NUCLEOTIDE SEQUENCE</scope>
    <source>
        <strain evidence="2">R40</strain>
    </source>
</reference>
<proteinExistence type="predicted"/>
<organism evidence="2 4">
    <name type="scientific">Ceratodon purpureus</name>
    <name type="common">Fire moss</name>
    <name type="synonym">Dicranum purpureum</name>
    <dbReference type="NCBI Taxonomy" id="3225"/>
    <lineage>
        <taxon>Eukaryota</taxon>
        <taxon>Viridiplantae</taxon>
        <taxon>Streptophyta</taxon>
        <taxon>Embryophyta</taxon>
        <taxon>Bryophyta</taxon>
        <taxon>Bryophytina</taxon>
        <taxon>Bryopsida</taxon>
        <taxon>Dicranidae</taxon>
        <taxon>Pseudoditrichales</taxon>
        <taxon>Ditrichaceae</taxon>
        <taxon>Ceratodon</taxon>
    </lineage>
</organism>
<comment type="caution">
    <text evidence="2">The sequence shown here is derived from an EMBL/GenBank/DDBJ whole genome shotgun (WGS) entry which is preliminary data.</text>
</comment>
<evidence type="ECO:0000256" key="1">
    <source>
        <dbReference type="SAM" id="MobiDB-lite"/>
    </source>
</evidence>